<dbReference type="SUPFAM" id="SSF55144">
    <property type="entry name" value="LigT-like"/>
    <property type="match status" value="1"/>
</dbReference>
<proteinExistence type="predicted"/>
<dbReference type="AlphaFoldDB" id="A0A919MJ74"/>
<gene>
    <name evidence="1" type="ORF">Ani05nite_50480</name>
</gene>
<organism evidence="1 2">
    <name type="scientific">Actinoplanes nipponensis</name>
    <dbReference type="NCBI Taxonomy" id="135950"/>
    <lineage>
        <taxon>Bacteria</taxon>
        <taxon>Bacillati</taxon>
        <taxon>Actinomycetota</taxon>
        <taxon>Actinomycetes</taxon>
        <taxon>Micromonosporales</taxon>
        <taxon>Micromonosporaceae</taxon>
        <taxon>Actinoplanes</taxon>
    </lineage>
</organism>
<comment type="caution">
    <text evidence="1">The sequence shown here is derived from an EMBL/GenBank/DDBJ whole genome shotgun (WGS) entry which is preliminary data.</text>
</comment>
<evidence type="ECO:0000313" key="2">
    <source>
        <dbReference type="Proteomes" id="UP000647172"/>
    </source>
</evidence>
<dbReference type="Gene3D" id="3.90.1140.10">
    <property type="entry name" value="Cyclic phosphodiesterase"/>
    <property type="match status" value="1"/>
</dbReference>
<reference evidence="1" key="1">
    <citation type="submission" date="2021-01" db="EMBL/GenBank/DDBJ databases">
        <title>Whole genome shotgun sequence of Actinoplanes nipponensis NBRC 14063.</title>
        <authorList>
            <person name="Komaki H."/>
            <person name="Tamura T."/>
        </authorList>
    </citation>
    <scope>NUCLEOTIDE SEQUENCE</scope>
    <source>
        <strain evidence="1">NBRC 14063</strain>
    </source>
</reference>
<accession>A0A919MJ74</accession>
<evidence type="ECO:0000313" key="1">
    <source>
        <dbReference type="EMBL" id="GIE51514.1"/>
    </source>
</evidence>
<evidence type="ECO:0008006" key="3">
    <source>
        <dbReference type="Google" id="ProtNLM"/>
    </source>
</evidence>
<dbReference type="InterPro" id="IPR009097">
    <property type="entry name" value="Cyclic_Pdiesterase"/>
</dbReference>
<protein>
    <recommendedName>
        <fullName evidence="3">2'-5' RNA ligase superfamily protein</fullName>
    </recommendedName>
</protein>
<dbReference type="Proteomes" id="UP000647172">
    <property type="component" value="Unassembled WGS sequence"/>
</dbReference>
<keyword evidence="2" id="KW-1185">Reference proteome</keyword>
<name>A0A919MJ74_9ACTN</name>
<dbReference type="Pfam" id="PF13563">
    <property type="entry name" value="2_5_RNA_ligase2"/>
    <property type="match status" value="1"/>
</dbReference>
<sequence length="229" mass="25405">MLNGDSQPSPELENFRKVRRVANHWARPGGGPANRSFYWYLTFPRGRQLRELARRCQKEISFSYYDLTPLDDLHLTVNRVAYQNTVGASDLDAVIAKAREVCQSVTAFTVSVGRLSGTPGALGFNVSPYEPLRNLHDRLTAATLQVLPDAPVKHREFHAHVAVAYGNADVPSAEAVAVVEQLHRLPEADVLVDGVSLVLLERDHRSYRWQTVETVAFAKAHDADSATSC</sequence>
<dbReference type="EMBL" id="BOMQ01000060">
    <property type="protein sequence ID" value="GIE51514.1"/>
    <property type="molecule type" value="Genomic_DNA"/>
</dbReference>